<gene>
    <name evidence="1" type="ORF">MTR67_047794</name>
</gene>
<name>A0AAF0ZZD8_SOLVR</name>
<dbReference type="Proteomes" id="UP001234989">
    <property type="component" value="Chromosome 11"/>
</dbReference>
<keyword evidence="2" id="KW-1185">Reference proteome</keyword>
<reference evidence="1" key="1">
    <citation type="submission" date="2023-08" db="EMBL/GenBank/DDBJ databases">
        <title>A de novo genome assembly of Solanum verrucosum Schlechtendal, a Mexican diploid species geographically isolated from the other diploid A-genome species in potato relatives.</title>
        <authorList>
            <person name="Hosaka K."/>
        </authorList>
    </citation>
    <scope>NUCLEOTIDE SEQUENCE</scope>
    <source>
        <tissue evidence="1">Young leaves</tissue>
    </source>
</reference>
<sequence length="238" mass="26861">MGSSHPNYPRLSGNQGWTKEMDNARRDWRDRGGEFCVAYAKALPKKRKDVIGSPYIRLKSGYGERLDNFVDRVEEREHCEDSFVGLSELRSDITALRVYMDQLRSTDISMLWGQVPLPEMLALVSSTKLKRDGPTTEFVRDDEQVSVEALAELQSLEESIVHATLERSHMETSMIDTSGICPSDSTILPHDVSGTNAPVDATLLLHNLDMQGKVQDERKGESLKCSRFYRALRIVAKN</sequence>
<proteinExistence type="predicted"/>
<protein>
    <submittedName>
        <fullName evidence="1">Uncharacterized protein</fullName>
    </submittedName>
</protein>
<dbReference type="EMBL" id="CP133622">
    <property type="protein sequence ID" value="WMV54409.1"/>
    <property type="molecule type" value="Genomic_DNA"/>
</dbReference>
<organism evidence="1 2">
    <name type="scientific">Solanum verrucosum</name>
    <dbReference type="NCBI Taxonomy" id="315347"/>
    <lineage>
        <taxon>Eukaryota</taxon>
        <taxon>Viridiplantae</taxon>
        <taxon>Streptophyta</taxon>
        <taxon>Embryophyta</taxon>
        <taxon>Tracheophyta</taxon>
        <taxon>Spermatophyta</taxon>
        <taxon>Magnoliopsida</taxon>
        <taxon>eudicotyledons</taxon>
        <taxon>Gunneridae</taxon>
        <taxon>Pentapetalae</taxon>
        <taxon>asterids</taxon>
        <taxon>lamiids</taxon>
        <taxon>Solanales</taxon>
        <taxon>Solanaceae</taxon>
        <taxon>Solanoideae</taxon>
        <taxon>Solaneae</taxon>
        <taxon>Solanum</taxon>
    </lineage>
</organism>
<evidence type="ECO:0000313" key="1">
    <source>
        <dbReference type="EMBL" id="WMV54409.1"/>
    </source>
</evidence>
<evidence type="ECO:0000313" key="2">
    <source>
        <dbReference type="Proteomes" id="UP001234989"/>
    </source>
</evidence>
<accession>A0AAF0ZZD8</accession>
<dbReference type="AlphaFoldDB" id="A0AAF0ZZD8"/>